<dbReference type="Proteomes" id="UP001519343">
    <property type="component" value="Unassembled WGS sequence"/>
</dbReference>
<evidence type="ECO:0000256" key="1">
    <source>
        <dbReference type="SAM" id="Phobius"/>
    </source>
</evidence>
<evidence type="ECO:0000313" key="4">
    <source>
        <dbReference type="Proteomes" id="UP001519343"/>
    </source>
</evidence>
<dbReference type="RefSeq" id="WP_209807949.1">
    <property type="nucleotide sequence ID" value="NZ_JAGGKT010000001.1"/>
</dbReference>
<evidence type="ECO:0000313" key="3">
    <source>
        <dbReference type="EMBL" id="MBP1930164.1"/>
    </source>
</evidence>
<dbReference type="EMBL" id="JAGGKT010000001">
    <property type="protein sequence ID" value="MBP1930164.1"/>
    <property type="molecule type" value="Genomic_DNA"/>
</dbReference>
<keyword evidence="4" id="KW-1185">Reference proteome</keyword>
<feature type="transmembrane region" description="Helical" evidence="1">
    <location>
        <begin position="82"/>
        <end position="104"/>
    </location>
</feature>
<protein>
    <recommendedName>
        <fullName evidence="2">Putative zinc-finger domain-containing protein</fullName>
    </recommendedName>
</protein>
<keyword evidence="1" id="KW-0812">Transmembrane</keyword>
<sequence>MDQKHQLIKDLLPLYIDDMVSVETKQLIKKHLQTCKECKEQITSLKEGAMLDYPPLESPLSNDTTFTMPNENPTFIVRLKRLGLLLIAAVIVVMGIFSISSWILGQEAAEEEQLEKDQELIQLDNDLISLSPPKEAIFQKSGVQFKFLKKSFGEEESTLTYKYFWNNPNIDYVQEDIYWPNHLIAMDLTNNEVIKRQENSSSVGHSENVETWVLDGVRKDTEIIGVELPNLAVFFKPKELQVPLQDQGETLINKEVEINGIRFFIEKAELTSDRIKIHYQQLDSITDVGLYELSFNIIDQNAKHWSKEPNIDFQTDEHRITDIPFYQDMKKPFALHLEHAVLIVPGLHYKFSIK</sequence>
<gene>
    <name evidence="3" type="ORF">J2Z37_000151</name>
</gene>
<keyword evidence="1" id="KW-0472">Membrane</keyword>
<name>A0ABS4GIU4_9BACL</name>
<comment type="caution">
    <text evidence="3">The sequence shown here is derived from an EMBL/GenBank/DDBJ whole genome shotgun (WGS) entry which is preliminary data.</text>
</comment>
<accession>A0ABS4GIU4</accession>
<proteinExistence type="predicted"/>
<organism evidence="3 4">
    <name type="scientific">Ammoniphilus resinae</name>
    <dbReference type="NCBI Taxonomy" id="861532"/>
    <lineage>
        <taxon>Bacteria</taxon>
        <taxon>Bacillati</taxon>
        <taxon>Bacillota</taxon>
        <taxon>Bacilli</taxon>
        <taxon>Bacillales</taxon>
        <taxon>Paenibacillaceae</taxon>
        <taxon>Aneurinibacillus group</taxon>
        <taxon>Ammoniphilus</taxon>
    </lineage>
</organism>
<feature type="domain" description="Putative zinc-finger" evidence="2">
    <location>
        <begin position="8"/>
        <end position="38"/>
    </location>
</feature>
<reference evidence="3 4" key="1">
    <citation type="submission" date="2021-03" db="EMBL/GenBank/DDBJ databases">
        <title>Genomic Encyclopedia of Type Strains, Phase IV (KMG-IV): sequencing the most valuable type-strain genomes for metagenomic binning, comparative biology and taxonomic classification.</title>
        <authorList>
            <person name="Goeker M."/>
        </authorList>
    </citation>
    <scope>NUCLEOTIDE SEQUENCE [LARGE SCALE GENOMIC DNA]</scope>
    <source>
        <strain evidence="3 4">DSM 24738</strain>
    </source>
</reference>
<evidence type="ECO:0000259" key="2">
    <source>
        <dbReference type="Pfam" id="PF13490"/>
    </source>
</evidence>
<keyword evidence="1" id="KW-1133">Transmembrane helix</keyword>
<dbReference type="Pfam" id="PF13490">
    <property type="entry name" value="zf-HC2"/>
    <property type="match status" value="1"/>
</dbReference>
<dbReference type="InterPro" id="IPR027383">
    <property type="entry name" value="Znf_put"/>
</dbReference>